<dbReference type="OrthoDB" id="7856899at2759"/>
<accession>A0A9C6T1W0</accession>
<dbReference type="Proteomes" id="UP000515160">
    <property type="component" value="Chromosome X"/>
</dbReference>
<gene>
    <name evidence="4" type="primary">LOC127565143</name>
</gene>
<evidence type="ECO:0000313" key="3">
    <source>
        <dbReference type="Proteomes" id="UP000515160"/>
    </source>
</evidence>
<proteinExistence type="predicted"/>
<organism evidence="3 4">
    <name type="scientific">Drosophila albomicans</name>
    <name type="common">Fruit fly</name>
    <dbReference type="NCBI Taxonomy" id="7291"/>
    <lineage>
        <taxon>Eukaryota</taxon>
        <taxon>Metazoa</taxon>
        <taxon>Ecdysozoa</taxon>
        <taxon>Arthropoda</taxon>
        <taxon>Hexapoda</taxon>
        <taxon>Insecta</taxon>
        <taxon>Pterygota</taxon>
        <taxon>Neoptera</taxon>
        <taxon>Endopterygota</taxon>
        <taxon>Diptera</taxon>
        <taxon>Brachycera</taxon>
        <taxon>Muscomorpha</taxon>
        <taxon>Ephydroidea</taxon>
        <taxon>Drosophilidae</taxon>
        <taxon>Drosophila</taxon>
    </lineage>
</organism>
<protein>
    <submittedName>
        <fullName evidence="4">Uncharacterized protein LOC127565143</fullName>
    </submittedName>
</protein>
<reference evidence="4" key="1">
    <citation type="submission" date="2025-08" db="UniProtKB">
        <authorList>
            <consortium name="RefSeq"/>
        </authorList>
    </citation>
    <scope>IDENTIFICATION</scope>
    <source>
        <strain evidence="4">15112-1751.03</strain>
        <tissue evidence="4">Whole Adult</tissue>
    </source>
</reference>
<feature type="chain" id="PRO_5038648268" evidence="2">
    <location>
        <begin position="23"/>
        <end position="275"/>
    </location>
</feature>
<evidence type="ECO:0000256" key="1">
    <source>
        <dbReference type="SAM" id="MobiDB-lite"/>
    </source>
</evidence>
<evidence type="ECO:0000313" key="4">
    <source>
        <dbReference type="RefSeq" id="XP_051858352.1"/>
    </source>
</evidence>
<keyword evidence="3" id="KW-1185">Reference proteome</keyword>
<dbReference type="GeneID" id="127565143"/>
<name>A0A9C6T1W0_DROAB</name>
<dbReference type="AlphaFoldDB" id="A0A9C6T1W0"/>
<dbReference type="RefSeq" id="XP_051858352.1">
    <property type="nucleotide sequence ID" value="XM_052002392.1"/>
</dbReference>
<sequence length="275" mass="30102">MSWSRRELVALIVLLMLHLVAAAGSDGNASGSGSVSGSVTSPEQQLELKLSALRVHRQLLQSEIARLYMENFRPETPLLLEELQQRQQEVQLQIETLEGKAQHEQDAQQLAIHLAADFEYLQHKLDELKQQLQQLDATMSQGNHTAAKLPPGEAQRDDTPTTPTAVSSYFWTPLLAMPEFPSGSIAQSAAASNATPSLIKRLLAMLRPSASSSTSTSSSASLSFLRGQSSKPTQKVQLLSAEELLPQLQLQRQFLDDAITRLEQLAAGKKSDKNP</sequence>
<keyword evidence="2" id="KW-0732">Signal</keyword>
<feature type="signal peptide" evidence="2">
    <location>
        <begin position="1"/>
        <end position="22"/>
    </location>
</feature>
<feature type="region of interest" description="Disordered" evidence="1">
    <location>
        <begin position="141"/>
        <end position="163"/>
    </location>
</feature>
<evidence type="ECO:0000256" key="2">
    <source>
        <dbReference type="SAM" id="SignalP"/>
    </source>
</evidence>